<dbReference type="EMBL" id="JAOPJF010000107">
    <property type="protein sequence ID" value="KAK1139448.1"/>
    <property type="molecule type" value="Genomic_DNA"/>
</dbReference>
<sequence length="74" mass="8271">MVSPQVTNLVIIVVMMQLAKKVPFEDPDVLMLVRGMYILSNVLILGLYLYSQAKINSKKDLTTLKYVEPAPMGS</sequence>
<reference evidence="1 2" key="1">
    <citation type="journal article" date="2023" name="ACS Omega">
        <title>Identification of the Neoaspergillic Acid Biosynthesis Gene Cluster by Establishing an In Vitro CRISPR-Ribonucleoprotein Genetic System in Aspergillus melleus.</title>
        <authorList>
            <person name="Yuan B."/>
            <person name="Grau M.F."/>
            <person name="Murata R.M."/>
            <person name="Torok T."/>
            <person name="Venkateswaran K."/>
            <person name="Stajich J.E."/>
            <person name="Wang C.C.C."/>
        </authorList>
    </citation>
    <scope>NUCLEOTIDE SEQUENCE [LARGE SCALE GENOMIC DNA]</scope>
    <source>
        <strain evidence="1 2">IMV 1140</strain>
    </source>
</reference>
<name>A0ACC3APG9_9EURO</name>
<comment type="caution">
    <text evidence="1">The sequence shown here is derived from an EMBL/GenBank/DDBJ whole genome shotgun (WGS) entry which is preliminary data.</text>
</comment>
<proteinExistence type="predicted"/>
<evidence type="ECO:0000313" key="1">
    <source>
        <dbReference type="EMBL" id="KAK1139448.1"/>
    </source>
</evidence>
<keyword evidence="2" id="KW-1185">Reference proteome</keyword>
<dbReference type="Proteomes" id="UP001177260">
    <property type="component" value="Unassembled WGS sequence"/>
</dbReference>
<feature type="non-terminal residue" evidence="1">
    <location>
        <position position="74"/>
    </location>
</feature>
<accession>A0ACC3APG9</accession>
<gene>
    <name evidence="1" type="primary">PHO88</name>
    <name evidence="1" type="ORF">N8T08_000727</name>
</gene>
<organism evidence="1 2">
    <name type="scientific">Aspergillus melleus</name>
    <dbReference type="NCBI Taxonomy" id="138277"/>
    <lineage>
        <taxon>Eukaryota</taxon>
        <taxon>Fungi</taxon>
        <taxon>Dikarya</taxon>
        <taxon>Ascomycota</taxon>
        <taxon>Pezizomycotina</taxon>
        <taxon>Eurotiomycetes</taxon>
        <taxon>Eurotiomycetidae</taxon>
        <taxon>Eurotiales</taxon>
        <taxon>Aspergillaceae</taxon>
        <taxon>Aspergillus</taxon>
        <taxon>Aspergillus subgen. Circumdati</taxon>
    </lineage>
</organism>
<protein>
    <submittedName>
        <fullName evidence="1">Phosphate transporter (Pho88)</fullName>
    </submittedName>
</protein>
<evidence type="ECO:0000313" key="2">
    <source>
        <dbReference type="Proteomes" id="UP001177260"/>
    </source>
</evidence>